<evidence type="ECO:0000313" key="2">
    <source>
        <dbReference type="Proteomes" id="UP000010797"/>
    </source>
</evidence>
<evidence type="ECO:0000313" key="1">
    <source>
        <dbReference type="EMBL" id="AGA68781.1"/>
    </source>
</evidence>
<reference evidence="2" key="1">
    <citation type="submission" date="2012-02" db="EMBL/GenBank/DDBJ databases">
        <title>Complete sequence of Desulfitobacterium dichloroeliminans LMG P-21439.</title>
        <authorList>
            <person name="Lucas S."/>
            <person name="Han J."/>
            <person name="Lapidus A."/>
            <person name="Cheng J.-F."/>
            <person name="Goodwin L."/>
            <person name="Pitluck S."/>
            <person name="Peters L."/>
            <person name="Ovchinnikova G."/>
            <person name="Teshima H."/>
            <person name="Detter J.C."/>
            <person name="Han C."/>
            <person name="Tapia R."/>
            <person name="Land M."/>
            <person name="Hauser L."/>
            <person name="Kyrpides N."/>
            <person name="Ivanova N."/>
            <person name="Pagani I."/>
            <person name="Kruse T."/>
            <person name="de Vos W.M."/>
            <person name="Boon N."/>
            <person name="Smidt H."/>
            <person name="Woyke T."/>
        </authorList>
    </citation>
    <scope>NUCLEOTIDE SEQUENCE [LARGE SCALE GENOMIC DNA]</scope>
    <source>
        <strain evidence="2">LMG P-21439 / DCA1</strain>
    </source>
</reference>
<dbReference type="AlphaFoldDB" id="L0F7Z4"/>
<dbReference type="eggNOG" id="ENOG5031Z3H">
    <property type="taxonomic scope" value="Bacteria"/>
</dbReference>
<dbReference type="STRING" id="871963.Desdi_1269"/>
<dbReference type="EMBL" id="CP003344">
    <property type="protein sequence ID" value="AGA68781.1"/>
    <property type="molecule type" value="Genomic_DNA"/>
</dbReference>
<sequence length="201" mass="23589">MKKYYVYIILTRTNTLISKLIHMIKDDEYTHASITFDQELNQMYSFGRRTTYNPFIGRFRSEEFHKGVYGFCKTLPGVVIEVEVTLEQYEKAKEMLEHFITHSDQYKYNYMGLVNGLLDKPLHNENRFLCSEFVYHLLKESGIVDLNMPRSLVRPQNLLDLEGKITYQGDLKAISPKTNNEGYPKSNRRRRLALLSALLFG</sequence>
<dbReference type="InterPro" id="IPR038765">
    <property type="entry name" value="Papain-like_cys_pep_sf"/>
</dbReference>
<dbReference type="HOGENOM" id="CLU_100909_2_0_9"/>
<keyword evidence="2" id="KW-1185">Reference proteome</keyword>
<dbReference type="Proteomes" id="UP000010797">
    <property type="component" value="Chromosome"/>
</dbReference>
<name>L0F7Z4_DESDL</name>
<dbReference type="Gene3D" id="3.90.1720.10">
    <property type="entry name" value="endopeptidase domain like (from Nostoc punctiforme)"/>
    <property type="match status" value="1"/>
</dbReference>
<dbReference type="OrthoDB" id="1645744at2"/>
<dbReference type="SUPFAM" id="SSF54001">
    <property type="entry name" value="Cysteine proteinases"/>
    <property type="match status" value="1"/>
</dbReference>
<dbReference type="RefSeq" id="WP_015261777.1">
    <property type="nucleotide sequence ID" value="NC_019903.1"/>
</dbReference>
<accession>L0F7Z4</accession>
<protein>
    <submittedName>
        <fullName evidence="1">Uncharacterized protein</fullName>
    </submittedName>
</protein>
<gene>
    <name evidence="1" type="ordered locus">Desdi_1269</name>
</gene>
<proteinExistence type="predicted"/>
<organism evidence="1 2">
    <name type="scientific">Desulfitobacterium dichloroeliminans (strain LMG P-21439 / DCA1)</name>
    <dbReference type="NCBI Taxonomy" id="871963"/>
    <lineage>
        <taxon>Bacteria</taxon>
        <taxon>Bacillati</taxon>
        <taxon>Bacillota</taxon>
        <taxon>Clostridia</taxon>
        <taxon>Eubacteriales</taxon>
        <taxon>Desulfitobacteriaceae</taxon>
        <taxon>Desulfitobacterium</taxon>
    </lineage>
</organism>
<dbReference type="KEGG" id="ddl:Desdi_1269"/>